<feature type="region of interest" description="Disordered" evidence="1">
    <location>
        <begin position="1095"/>
        <end position="1114"/>
    </location>
</feature>
<dbReference type="GO" id="GO:0016020">
    <property type="term" value="C:membrane"/>
    <property type="evidence" value="ECO:0007669"/>
    <property type="project" value="InterPro"/>
</dbReference>
<dbReference type="GO" id="GO:0006113">
    <property type="term" value="P:fermentation"/>
    <property type="evidence" value="ECO:0007669"/>
    <property type="project" value="InterPro"/>
</dbReference>
<dbReference type="PANTHER" id="PTHR32085">
    <property type="entry name" value="PROTEIN CSF1"/>
    <property type="match status" value="1"/>
</dbReference>
<evidence type="ECO:0000256" key="1">
    <source>
        <dbReference type="SAM" id="MobiDB-lite"/>
    </source>
</evidence>
<dbReference type="EMBL" id="KN822025">
    <property type="protein sequence ID" value="KIM64991.1"/>
    <property type="molecule type" value="Genomic_DNA"/>
</dbReference>
<dbReference type="PANTHER" id="PTHR32085:SF3">
    <property type="entry name" value="PROTEIN CSF1"/>
    <property type="match status" value="1"/>
</dbReference>
<evidence type="ECO:0000313" key="4">
    <source>
        <dbReference type="Proteomes" id="UP000053989"/>
    </source>
</evidence>
<reference evidence="4" key="2">
    <citation type="submission" date="2015-01" db="EMBL/GenBank/DDBJ databases">
        <title>Evolutionary Origins and Diversification of the Mycorrhizal Mutualists.</title>
        <authorList>
            <consortium name="DOE Joint Genome Institute"/>
            <consortium name="Mycorrhizal Genomics Consortium"/>
            <person name="Kohler A."/>
            <person name="Kuo A."/>
            <person name="Nagy L.G."/>
            <person name="Floudas D."/>
            <person name="Copeland A."/>
            <person name="Barry K.W."/>
            <person name="Cichocki N."/>
            <person name="Veneault-Fourrey C."/>
            <person name="LaButti K."/>
            <person name="Lindquist E.A."/>
            <person name="Lipzen A."/>
            <person name="Lundell T."/>
            <person name="Morin E."/>
            <person name="Murat C."/>
            <person name="Riley R."/>
            <person name="Ohm R."/>
            <person name="Sun H."/>
            <person name="Tunlid A."/>
            <person name="Henrissat B."/>
            <person name="Grigoriev I.V."/>
            <person name="Hibbett D.S."/>
            <person name="Martin F."/>
        </authorList>
    </citation>
    <scope>NUCLEOTIDE SEQUENCE [LARGE SCALE GENOMIC DNA]</scope>
    <source>
        <strain evidence="4">Foug A</strain>
    </source>
</reference>
<feature type="compositionally biased region" description="Polar residues" evidence="1">
    <location>
        <begin position="3055"/>
        <end position="3085"/>
    </location>
</feature>
<dbReference type="InterPro" id="IPR048636">
    <property type="entry name" value="Csf1_N"/>
</dbReference>
<organism evidence="3 4">
    <name type="scientific">Scleroderma citrinum Foug A</name>
    <dbReference type="NCBI Taxonomy" id="1036808"/>
    <lineage>
        <taxon>Eukaryota</taxon>
        <taxon>Fungi</taxon>
        <taxon>Dikarya</taxon>
        <taxon>Basidiomycota</taxon>
        <taxon>Agaricomycotina</taxon>
        <taxon>Agaricomycetes</taxon>
        <taxon>Agaricomycetidae</taxon>
        <taxon>Boletales</taxon>
        <taxon>Sclerodermatineae</taxon>
        <taxon>Sclerodermataceae</taxon>
        <taxon>Scleroderma</taxon>
    </lineage>
</organism>
<keyword evidence="4" id="KW-1185">Reference proteome</keyword>
<feature type="region of interest" description="Disordered" evidence="1">
    <location>
        <begin position="1132"/>
        <end position="1174"/>
    </location>
</feature>
<proteinExistence type="predicted"/>
<feature type="region of interest" description="Disordered" evidence="1">
    <location>
        <begin position="3054"/>
        <end position="3088"/>
    </location>
</feature>
<gene>
    <name evidence="3" type="ORF">SCLCIDRAFT_23095</name>
</gene>
<feature type="compositionally biased region" description="Acidic residues" evidence="1">
    <location>
        <begin position="1136"/>
        <end position="1157"/>
    </location>
</feature>
<name>A0A0C3EAI9_9AGAM</name>
<dbReference type="InParanoid" id="A0A0C3EAI9"/>
<dbReference type="Pfam" id="PF21678">
    <property type="entry name" value="Csf1_N"/>
    <property type="match status" value="1"/>
</dbReference>
<evidence type="ECO:0000313" key="3">
    <source>
        <dbReference type="EMBL" id="KIM64991.1"/>
    </source>
</evidence>
<evidence type="ECO:0000259" key="2">
    <source>
        <dbReference type="Pfam" id="PF21678"/>
    </source>
</evidence>
<sequence length="3168" mass="353378">MRPLLSFLTGTASPGSVHFSLLSGRILLKDVCYHSSNQTINVVKAQITWRYWLRATATEDDLAQEHVGGEDFDQHHSFPPCRIKVTIHGFEWFLYNRTTAYDHIISQMQASAPHTSETSAPRQLFSRMSGLEGLSQAFYPPASLTNIKAPPIIHAALNWVKRQMPYIDSKDLLPISIVVFKCAIICGNASTPTLMVAECHSADGTFGIVPARSRCDLYKQLLNLRIQNIMVHLVGNPSYYGTMPDTGHSIRVVAEASSFADRIPLPYLSQGVFAKVWRGLKLYSSLFHPHQAATNGYKSAHSVPQQVFHNSVDENDCTETDFTKHEYAIERRVVEAPTLEFSYYTDVVGEVPAEATGPIGMGLESYDIGNGDLPPEWGMDFVIHSGVIRYGPWADRQRVHLQRTFFPPTYHDLAVSQRLKPGDKRIWTSMKVFVELRGETSLILPFREGSKDWQWDGHTDGLKPKTREPAFLHVTAGDSSSISYLVPMVIGPDGYESRLEVHLDSVQVTSSLNDSKLVIAESCRVHAALPAPLRWNSERKWMFTVLLRQPIISVLRDHINMVIDLSRDWTTGPPTEWHQFVPTIYQFEVDLFHFDLNLYANDQNIIDKPLVKDENTIVTLRAPRFHSVVTIPSNIYRPEASMIPFSVEIPDLIASVSLPKWNTQSLYNQGKEQRVLHARLFCIQASYYNWAAIRPDKVDQLKLHISAGDVSFKALGWVVRYCMVLRENYFGTFTHFTTLVEYLNKRAKGQVGDPVEQKYRAGKVNSLQVSVSLTIQRGSMLLPAGFPGYEKCSGNLTPSDDVGASLLLTFPELQLDLRSHDQFMDMSLNVGETRGCIVEACLEDVFFQNECHWRKEALIIDGINITANRLFGPPPRTRTYVCVWEIGLGNVKALFSILEARMALAVLDAFRINYTDLANAPAREFNIPADPDLTFVKLSLETLNATFLAGRVAVDVDLLSGLTVHSNDLQGQVCGKLIVLRLPLASLKALVTSGSSRNSWSEAACMEFDSNVEIYASGRKGVQSNFLQEQDILTGRAHTLLSQLKKMRKDFQNDSVFRQQSDVSSSVHLNNLYLPQLYLPQFCASASQHQKSDNRFTRLSSLSESDNEDISEADRDARVARNRIMRPVAAIHIDEGEQTFSDEDSDNEDLCDTDSSDSDASGLDGRDPSKPLLSRYRHVTRRYEERGLDNLHGREGSPFTLMHSPLSNNFQKPKGSLNKIPRPLLTSPTSANTNRAIRIESSRGVEVWVTPLIIFVASCLRDEYTQSNISSEILLDSFMVLYLTNFTGSSLPPVSALPSFDITLYSLIAHVAEQVNYEGAQEHPRSELVTENRSVDLAVHCFLSSFFFRCSPLDRSSSPADLHIGCQMLSISLSSIASAPVIARPDFALSLNDIRGSLIESSLFVVCKKQTAQIGPSDPEYIVSFLLAAKKGVDQLVEILHGWKVHSSSTFPALVRRVLSLTKEYAAVDPLSIIQPSFLVQRGLPHAIRTDTSFKFLFNMRFALRICDPLSREDNGAPDDRNDRLLLRSYLSNLVVDSDEKAHTLTLEMVYPTENDTLPIMSFSITFASCSLGSLSFTVLSLLYISHSSLSTTTLHLKYQSNSHASIHPLSQPAMVSNPVRQGLIAVDVVDLSLVISPRLIDFIQRVVRVQKWYHIDTNPTSLPSTVLTPFLATILVQVGDLDIQAGAENLTFKLGGSSLDLSSSILVRPDFGVQSANTTFRFGSLHLRALSKVNISTHAPTPDILASLTLAKGNFNATQLSDRPSDTLRLVFSLEDVTLSVPRSALRLYRFIEEWKTDFLPGFEIAAGSLMSEIKSGQSIPDTLDPLTLRASPFPSLLLNGTISSCGVILQIMRGTWISWIVRDTTAFISSTAHTTPRRPTTFGFQLQSQTFSIFYKSRSLNGSAEAPRVQVILPALALTGHQGNNNVDLLVALEFANVMLKPSHWDSLLAVQQKFGRDFTDLMDLIQESRRTRHVTSEIPGGALNPAKYSMRANIKGFKVGLEGPTSTLYLECKNVVGDTTRKGNHCAWRVQHRDIALSLVPRIGTTIPEHLSSRKHRSAFIVVDVAVSADGNRLVVSIPKIHAVMQPSSIGELGDFIDYQQTELLVRRRQRAVELEAFKQKTRTILKTFEVPRHDAGIEGNTSWLKHSITIDIESIGVAFPLSCNQSLELPESTSRDDPTVRAFVLSVRRIRFNTQKGEVSYMTTKELSFRFTDRFRQSVLSDFTPDHHNTQNCLCYPEMKIYLRSDATQEKHRIWVTGNVSGFILDLDSSISDYVFSLIDVYRQGRERMARLASKGTNFQEPESSRTDPPTDDYLNAITALNVFATLVFDNGQIRIRSSMRQSPPMSDSLSECEGDYEWTTDIETIKLPVLSAWIEYRASAGGPGILRSTAPSVLIFKGKIHSSQNTLNPSLLPFVTDITDQVQSRMRKSTSRQGTWTYPVTDRNHDDSPRSITSMRLDNRPATSSLQINFSLRIDKSTLELTCQPDVNVAAAVRWDSGGFVVSISPGAHKVTFSGSVDGLSVGLKHGFLSEDCMNLAARNLAFSLAFSKLEDDGGDLNSSISLLVSTDITGGVRFSRLQDILCFKAVWLDRIPVITTQHLQGELSDVAPPLHPHDSRSPQECITAIVVYIRRTDVTVDLGQLICVVALNLKELLARTRISDSSSGVSLSVADVSIVARGNISGYIIVPNFIFQTIRRSEDVLTRYSSTARLLELSMTSGALEAELESEQQRLLIYRADPIQVDIHDDWSFISSNLGDKDRPLLLAFTVHGHGITALATIATIPKFVLYANRFKASLAAQRLAASRESEAFRATQSPKPSNPLTDVASAFFQSARNRIKEAESEMSHLVRQQMSFRLETLRLILFPRTMADAELASFVGCDVHASLHRTVQDGLPSRREIHLSFTTLSISKFSQFHSFLPTSVSVANDSTWVDLLFKNPTESNIVGLPPMKMLMITEESTVDFTKHLLYDFFSTFQGQGERRLEDIYITLNVALYSWLTGLRKNLSREMDQLTASTNNVSGTRKKAALGIPEPHPTSDQIQLVGEAALPQAPSTRIPSPSSADAPRTSQETNVNTSTTTLPIHTPLIYEPRERKIQRLTLRQLGEATPDVMHPFFMKKSGFNLEDSLPQYVHEYATLPLEEIMEVLLNLYSKQLPNDKRRKTPS</sequence>
<accession>A0A0C3EAI9</accession>
<dbReference type="HOGENOM" id="CLU_000463_0_0_1"/>
<dbReference type="Proteomes" id="UP000053989">
    <property type="component" value="Unassembled WGS sequence"/>
</dbReference>
<dbReference type="OrthoDB" id="10051416at2759"/>
<feature type="region of interest" description="Disordered" evidence="1">
    <location>
        <begin position="2432"/>
        <end position="2461"/>
    </location>
</feature>
<feature type="domain" description="Csf1 N-terminal" evidence="2">
    <location>
        <begin position="16"/>
        <end position="760"/>
    </location>
</feature>
<reference evidence="3 4" key="1">
    <citation type="submission" date="2014-04" db="EMBL/GenBank/DDBJ databases">
        <authorList>
            <consortium name="DOE Joint Genome Institute"/>
            <person name="Kuo A."/>
            <person name="Kohler A."/>
            <person name="Nagy L.G."/>
            <person name="Floudas D."/>
            <person name="Copeland A."/>
            <person name="Barry K.W."/>
            <person name="Cichocki N."/>
            <person name="Veneault-Fourrey C."/>
            <person name="LaButti K."/>
            <person name="Lindquist E.A."/>
            <person name="Lipzen A."/>
            <person name="Lundell T."/>
            <person name="Morin E."/>
            <person name="Murat C."/>
            <person name="Sun H."/>
            <person name="Tunlid A."/>
            <person name="Henrissat B."/>
            <person name="Grigoriev I.V."/>
            <person name="Hibbett D.S."/>
            <person name="Martin F."/>
            <person name="Nordberg H.P."/>
            <person name="Cantor M.N."/>
            <person name="Hua S.X."/>
        </authorList>
    </citation>
    <scope>NUCLEOTIDE SEQUENCE [LARGE SCALE GENOMIC DNA]</scope>
    <source>
        <strain evidence="3 4">Foug A</strain>
    </source>
</reference>
<protein>
    <recommendedName>
        <fullName evidence="2">Csf1 N-terminal domain-containing protein</fullName>
    </recommendedName>
</protein>
<dbReference type="STRING" id="1036808.A0A0C3EAI9"/>
<dbReference type="InterPro" id="IPR029636">
    <property type="entry name" value="Csf1"/>
</dbReference>